<evidence type="ECO:0000256" key="1">
    <source>
        <dbReference type="SAM" id="MobiDB-lite"/>
    </source>
</evidence>
<feature type="domain" description="XPG N-terminal" evidence="3">
    <location>
        <begin position="1"/>
        <end position="99"/>
    </location>
</feature>
<dbReference type="Proteomes" id="UP000279259">
    <property type="component" value="Unassembled WGS sequence"/>
</dbReference>
<evidence type="ECO:0008006" key="6">
    <source>
        <dbReference type="Google" id="ProtNLM"/>
    </source>
</evidence>
<feature type="domain" description="XPG-I" evidence="2">
    <location>
        <begin position="115"/>
        <end position="198"/>
    </location>
</feature>
<name>A0A427YJA6_9TREE</name>
<proteinExistence type="predicted"/>
<dbReference type="Pfam" id="PF00752">
    <property type="entry name" value="XPG_N"/>
    <property type="match status" value="1"/>
</dbReference>
<dbReference type="Pfam" id="PF00867">
    <property type="entry name" value="XPG_I"/>
    <property type="match status" value="1"/>
</dbReference>
<dbReference type="InterPro" id="IPR029060">
    <property type="entry name" value="PIN-like_dom_sf"/>
</dbReference>
<feature type="compositionally biased region" description="Low complexity" evidence="1">
    <location>
        <begin position="710"/>
        <end position="741"/>
    </location>
</feature>
<evidence type="ECO:0000259" key="3">
    <source>
        <dbReference type="SMART" id="SM00485"/>
    </source>
</evidence>
<feature type="region of interest" description="Disordered" evidence="1">
    <location>
        <begin position="570"/>
        <end position="853"/>
    </location>
</feature>
<dbReference type="SUPFAM" id="SSF88723">
    <property type="entry name" value="PIN domain-like"/>
    <property type="match status" value="1"/>
</dbReference>
<dbReference type="STRING" id="1890683.A0A427YJA6"/>
<dbReference type="GO" id="GO:0006974">
    <property type="term" value="P:DNA damage response"/>
    <property type="evidence" value="ECO:0007669"/>
    <property type="project" value="UniProtKB-ARBA"/>
</dbReference>
<feature type="compositionally biased region" description="Basic residues" evidence="1">
    <location>
        <begin position="570"/>
        <end position="586"/>
    </location>
</feature>
<dbReference type="InterPro" id="IPR006085">
    <property type="entry name" value="XPG_DNA_repair_N"/>
</dbReference>
<protein>
    <recommendedName>
        <fullName evidence="6">XPG-I domain-containing protein</fullName>
    </recommendedName>
</protein>
<feature type="compositionally biased region" description="Low complexity" evidence="1">
    <location>
        <begin position="780"/>
        <end position="796"/>
    </location>
</feature>
<dbReference type="Gene3D" id="3.40.50.1010">
    <property type="entry name" value="5'-nuclease"/>
    <property type="match status" value="2"/>
</dbReference>
<feature type="compositionally biased region" description="Basic residues" evidence="1">
    <location>
        <begin position="698"/>
        <end position="707"/>
    </location>
</feature>
<dbReference type="EMBL" id="RSCD01000008">
    <property type="protein sequence ID" value="RSH91178.1"/>
    <property type="molecule type" value="Genomic_DNA"/>
</dbReference>
<dbReference type="GO" id="GO:0017108">
    <property type="term" value="F:5'-flap endonuclease activity"/>
    <property type="evidence" value="ECO:0007669"/>
    <property type="project" value="TreeGrafter"/>
</dbReference>
<feature type="compositionally biased region" description="Low complexity" evidence="1">
    <location>
        <begin position="639"/>
        <end position="655"/>
    </location>
</feature>
<feature type="region of interest" description="Disordered" evidence="1">
    <location>
        <begin position="321"/>
        <end position="352"/>
    </location>
</feature>
<feature type="compositionally biased region" description="Low complexity" evidence="1">
    <location>
        <begin position="433"/>
        <end position="444"/>
    </location>
</feature>
<feature type="compositionally biased region" description="Low complexity" evidence="1">
    <location>
        <begin position="667"/>
        <end position="680"/>
    </location>
</feature>
<feature type="compositionally biased region" description="Polar residues" evidence="1">
    <location>
        <begin position="797"/>
        <end position="824"/>
    </location>
</feature>
<gene>
    <name evidence="4" type="ORF">EHS25_009477</name>
</gene>
<dbReference type="SMART" id="SM00484">
    <property type="entry name" value="XPGI"/>
    <property type="match status" value="1"/>
</dbReference>
<organism evidence="4 5">
    <name type="scientific">Saitozyma podzolica</name>
    <dbReference type="NCBI Taxonomy" id="1890683"/>
    <lineage>
        <taxon>Eukaryota</taxon>
        <taxon>Fungi</taxon>
        <taxon>Dikarya</taxon>
        <taxon>Basidiomycota</taxon>
        <taxon>Agaricomycotina</taxon>
        <taxon>Tremellomycetes</taxon>
        <taxon>Tremellales</taxon>
        <taxon>Trimorphomycetaceae</taxon>
        <taxon>Saitozyma</taxon>
    </lineage>
</organism>
<dbReference type="InterPro" id="IPR041177">
    <property type="entry name" value="GEN1_C"/>
</dbReference>
<accession>A0A427YJA6</accession>
<dbReference type="PANTHER" id="PTHR11081">
    <property type="entry name" value="FLAP ENDONUCLEASE FAMILY MEMBER"/>
    <property type="match status" value="1"/>
</dbReference>
<dbReference type="Pfam" id="PF18380">
    <property type="entry name" value="GEN1_C"/>
    <property type="match status" value="1"/>
</dbReference>
<dbReference type="AlphaFoldDB" id="A0A427YJA6"/>
<reference evidence="4 5" key="1">
    <citation type="submission" date="2018-11" db="EMBL/GenBank/DDBJ databases">
        <title>Genome sequence of Saitozyma podzolica DSM 27192.</title>
        <authorList>
            <person name="Aliyu H."/>
            <person name="Gorte O."/>
            <person name="Ochsenreither K."/>
        </authorList>
    </citation>
    <scope>NUCLEOTIDE SEQUENCE [LARGE SCALE GENOMIC DNA]</scope>
    <source>
        <strain evidence="4 5">DSM 27192</strain>
    </source>
</reference>
<dbReference type="PRINTS" id="PR00853">
    <property type="entry name" value="XPGRADSUPER"/>
</dbReference>
<dbReference type="PANTHER" id="PTHR11081:SF75">
    <property type="entry name" value="ENDONUCLEASE, PUTATIVE (AFU_ORTHOLOGUE AFUA_3G13260)-RELATED"/>
    <property type="match status" value="1"/>
</dbReference>
<evidence type="ECO:0000259" key="2">
    <source>
        <dbReference type="SMART" id="SM00484"/>
    </source>
</evidence>
<keyword evidence="5" id="KW-1185">Reference proteome</keyword>
<dbReference type="InterPro" id="IPR006084">
    <property type="entry name" value="XPG/Rad2"/>
</dbReference>
<sequence>MGVPGLWDLLRPAAARTSLSTLARDAFHANRNGVRAFTVGIDASIWIFHAQIPVHGENPFVRTIFYKIATLLQHPVLPVFVFDGPNKPGRKRNERVAGQFGTYDWRSRRFKELLDACGLEWWNAPGEAEAELAVMNRQGKIDAVLSDDVDALLFGATCLLRNNSPTLSGAQASSTQTNSSRGDARHYEVYRSSAVLHEWASKEGTSLVTEEDCRRAMVLVALLSGGDYAPEGLTQFGATISFALANAGFADFLKLYQTDPSAFATDLSFSHGRMVDELRTNSTGHLGRRYPDRAGKLASRDPASLFPAFALDAYLQPCTSPADDPSRGWPGFGRGESSSGRGKSRNEGRGDLEGMAKACEKYFEWGTKEIVGKKFASESVGIFSGQVINEAREAVRRMTPAPVLHRDSVPVTGSGPSESASGSSRITSFFQQSTSTAASKTTTTPLEPHKTPAHILRIHSVRKDPTATDLNEYRISYQHEGYLSRCHGAMAGTRCDPSELPAEEREALGLVDRGEDHAGLAASQVPVPGAAKSELRVWVAEYLVREAWPELVVAYEEELRAKADRLKSPRKRTTGVRNVVRGKTRRAAGGGRAAEDTDRFKSFFTQKQGARASRSPSPEEAVEELEDRPPRFSSTIPTSSGRSASGKSSSPAAPKQGKTPRARPRHSSSLPSSELSQTLSVPPGRELDVSPSPTPVIRRTRPRRKSARVTSTSPAPSSPANPALPTSGIAPAPKRTTITTPAAPPPGDTAPGPSKANVAQYQKGKKDEPIDLCSTDDDALSPLPRRSPRNAARSSSTIGRTASTTSSVLAGSSRANEQISSSPPYNRHTGTKKNTTKTKATSRNVNSAKQADDAQTGTLQTLLGLPVVSRGTAVASSPAVNGGQVGELATGRRLTVREAAEDEEREGASKWTEKQGKGV</sequence>
<evidence type="ECO:0000313" key="4">
    <source>
        <dbReference type="EMBL" id="RSH91178.1"/>
    </source>
</evidence>
<feature type="compositionally biased region" description="Low complexity" evidence="1">
    <location>
        <begin position="413"/>
        <end position="424"/>
    </location>
</feature>
<evidence type="ECO:0000313" key="5">
    <source>
        <dbReference type="Proteomes" id="UP000279259"/>
    </source>
</evidence>
<dbReference type="SMART" id="SM00485">
    <property type="entry name" value="XPGN"/>
    <property type="match status" value="1"/>
</dbReference>
<comment type="caution">
    <text evidence="4">The sequence shown here is derived from an EMBL/GenBank/DDBJ whole genome shotgun (WGS) entry which is preliminary data.</text>
</comment>
<feature type="region of interest" description="Disordered" evidence="1">
    <location>
        <begin position="891"/>
        <end position="919"/>
    </location>
</feature>
<dbReference type="CDD" id="cd09870">
    <property type="entry name" value="PIN_YEN1"/>
    <property type="match status" value="1"/>
</dbReference>
<dbReference type="OrthoDB" id="2959108at2759"/>
<feature type="compositionally biased region" description="Basic and acidic residues" evidence="1">
    <location>
        <begin position="906"/>
        <end position="919"/>
    </location>
</feature>
<feature type="region of interest" description="Disordered" evidence="1">
    <location>
        <begin position="405"/>
        <end position="448"/>
    </location>
</feature>
<dbReference type="InterPro" id="IPR006086">
    <property type="entry name" value="XPG-I_dom"/>
</dbReference>